<dbReference type="Proteomes" id="UP000274772">
    <property type="component" value="Chromosome"/>
</dbReference>
<dbReference type="SUPFAM" id="SSF88659">
    <property type="entry name" value="Sigma3 and sigma4 domains of RNA polymerase sigma factors"/>
    <property type="match status" value="1"/>
</dbReference>
<dbReference type="InterPro" id="IPR013324">
    <property type="entry name" value="RNA_pol_sigma_r3/r4-like"/>
</dbReference>
<accession>A0ABN5W3A3</accession>
<protein>
    <submittedName>
        <fullName evidence="1">Uncharacterized protein</fullName>
    </submittedName>
</protein>
<dbReference type="EMBL" id="AP018586">
    <property type="protein sequence ID" value="BBD92047.1"/>
    <property type="molecule type" value="Genomic_DNA"/>
</dbReference>
<keyword evidence="2" id="KW-1185">Reference proteome</keyword>
<proteinExistence type="predicted"/>
<sequence length="113" mass="13381">MSYDREAIKQFIRDYSKENHDTTYNDENINIDIFFTLNEDVESMNIVDVGKQAFFNELDQYIYATCTSREHLLFIMLCEGQSLKRIADVLMITKSRVYQIYSDLLDKLENKEG</sequence>
<evidence type="ECO:0000313" key="2">
    <source>
        <dbReference type="Proteomes" id="UP000274772"/>
    </source>
</evidence>
<name>A0ABN5W3A3_9STAP</name>
<dbReference type="RefSeq" id="WP_126501931.1">
    <property type="nucleotide sequence ID" value="NZ_AP018586.1"/>
</dbReference>
<reference evidence="1 2" key="1">
    <citation type="submission" date="2018-05" db="EMBL/GenBank/DDBJ databases">
        <title>Complete genome sequencing of three human clinical isolates of Staphylococcus caprae reveals virulence factors similar to those of S. epidermidis and S. capitis.</title>
        <authorList>
            <person name="Watanabe S."/>
            <person name="Cui L."/>
        </authorList>
    </citation>
    <scope>NUCLEOTIDE SEQUENCE [LARGE SCALE GENOMIC DNA]</scope>
    <source>
        <strain evidence="1 2">JMUB590</strain>
    </source>
</reference>
<dbReference type="GeneID" id="58050714"/>
<gene>
    <name evidence="1" type="ORF">JMUB590_0951</name>
</gene>
<evidence type="ECO:0000313" key="1">
    <source>
        <dbReference type="EMBL" id="BBD92047.1"/>
    </source>
</evidence>
<organism evidence="1 2">
    <name type="scientific">Staphylococcus caprae</name>
    <dbReference type="NCBI Taxonomy" id="29380"/>
    <lineage>
        <taxon>Bacteria</taxon>
        <taxon>Bacillati</taxon>
        <taxon>Bacillota</taxon>
        <taxon>Bacilli</taxon>
        <taxon>Bacillales</taxon>
        <taxon>Staphylococcaceae</taxon>
        <taxon>Staphylococcus</taxon>
    </lineage>
</organism>